<evidence type="ECO:0000256" key="4">
    <source>
        <dbReference type="ARBA" id="ARBA00019572"/>
    </source>
</evidence>
<dbReference type="GO" id="GO:0000467">
    <property type="term" value="P:exonucleolytic trimming to generate mature 3'-end of 5.8S rRNA from tricistronic rRNA transcript (SSU-rRNA, 5.8S rRNA, LSU-rRNA)"/>
    <property type="evidence" value="ECO:0007669"/>
    <property type="project" value="TreeGrafter"/>
</dbReference>
<feature type="domain" description="Exoribonuclease phosphorolytic" evidence="11">
    <location>
        <begin position="181"/>
        <end position="247"/>
    </location>
</feature>
<evidence type="ECO:0000259" key="11">
    <source>
        <dbReference type="Pfam" id="PF03725"/>
    </source>
</evidence>
<dbReference type="GO" id="GO:0071038">
    <property type="term" value="P:TRAMP-dependent tRNA surveillance pathway"/>
    <property type="evidence" value="ECO:0007669"/>
    <property type="project" value="TreeGrafter"/>
</dbReference>
<comment type="similarity">
    <text evidence="3">Belongs to the RNase PH family.</text>
</comment>
<evidence type="ECO:0000256" key="7">
    <source>
        <dbReference type="ARBA" id="ARBA00023242"/>
    </source>
</evidence>
<dbReference type="InterPro" id="IPR001247">
    <property type="entry name" value="ExoRNase_PH_dom1"/>
</dbReference>
<keyword evidence="7" id="KW-0539">Nucleus</keyword>
<evidence type="ECO:0000256" key="6">
    <source>
        <dbReference type="ARBA" id="ARBA00022884"/>
    </source>
</evidence>
<dbReference type="Pfam" id="PF03725">
    <property type="entry name" value="RNase_PH_C"/>
    <property type="match status" value="1"/>
</dbReference>
<dbReference type="InterPro" id="IPR020568">
    <property type="entry name" value="Ribosomal_Su5_D2-typ_SF"/>
</dbReference>
<feature type="domain" description="Exoribonuclease phosphorolytic" evidence="10">
    <location>
        <begin position="31"/>
        <end position="154"/>
    </location>
</feature>
<reference evidence="12" key="2">
    <citation type="submission" date="2022-10" db="EMBL/GenBank/DDBJ databases">
        <authorList>
            <consortium name="ENA_rothamsted_submissions"/>
            <consortium name="culmorum"/>
            <person name="King R."/>
        </authorList>
    </citation>
    <scope>NUCLEOTIDE SEQUENCE</scope>
</reference>
<dbReference type="GO" id="GO:0071028">
    <property type="term" value="P:nuclear mRNA surveillance"/>
    <property type="evidence" value="ECO:0007669"/>
    <property type="project" value="TreeGrafter"/>
</dbReference>
<dbReference type="InterPro" id="IPR036345">
    <property type="entry name" value="ExoRNase_PH_dom2_sf"/>
</dbReference>
<dbReference type="GO" id="GO:0035925">
    <property type="term" value="F:mRNA 3'-UTR AU-rich region binding"/>
    <property type="evidence" value="ECO:0007669"/>
    <property type="project" value="TreeGrafter"/>
</dbReference>
<dbReference type="InterPro" id="IPR050590">
    <property type="entry name" value="Exosome_comp_Rrp42_subfam"/>
</dbReference>
<dbReference type="PANTHER" id="PTHR11097">
    <property type="entry name" value="EXOSOME COMPLEX EXONUCLEASE RIBOSOMAL RNA PROCESSING PROTEIN"/>
    <property type="match status" value="1"/>
</dbReference>
<dbReference type="GO" id="GO:0034476">
    <property type="term" value="P:U5 snRNA 3'-end processing"/>
    <property type="evidence" value="ECO:0007669"/>
    <property type="project" value="TreeGrafter"/>
</dbReference>
<dbReference type="InterPro" id="IPR027408">
    <property type="entry name" value="PNPase/RNase_PH_dom_sf"/>
</dbReference>
<comment type="subcellular location">
    <subcellularLocation>
        <location evidence="2">Cytoplasm</location>
    </subcellularLocation>
    <subcellularLocation>
        <location evidence="1">Nucleus</location>
    </subcellularLocation>
</comment>
<proteinExistence type="inferred from homology"/>
<dbReference type="Pfam" id="PF01138">
    <property type="entry name" value="RNase_PH"/>
    <property type="match status" value="1"/>
</dbReference>
<evidence type="ECO:0000256" key="9">
    <source>
        <dbReference type="SAM" id="MobiDB-lite"/>
    </source>
</evidence>
<accession>A0A9N9S488</accession>
<dbReference type="EMBL" id="OU895879">
    <property type="protein sequence ID" value="CAG9808972.1"/>
    <property type="molecule type" value="Genomic_DNA"/>
</dbReference>
<gene>
    <name evidence="12" type="ORF">CHIRRI_LOCUS11804</name>
</gene>
<evidence type="ECO:0000313" key="13">
    <source>
        <dbReference type="Proteomes" id="UP001153620"/>
    </source>
</evidence>
<dbReference type="CDD" id="cd11368">
    <property type="entry name" value="RNase_PH_RRP45"/>
    <property type="match status" value="1"/>
</dbReference>
<dbReference type="GO" id="GO:0000176">
    <property type="term" value="C:nuclear exosome (RNase complex)"/>
    <property type="evidence" value="ECO:0007669"/>
    <property type="project" value="TreeGrafter"/>
</dbReference>
<protein>
    <recommendedName>
        <fullName evidence="4">Exosome complex component RRP45</fullName>
    </recommendedName>
    <alternativeName>
        <fullName evidence="8">Exosome component 9</fullName>
    </alternativeName>
</protein>
<dbReference type="AlphaFoldDB" id="A0A9N9S488"/>
<evidence type="ECO:0000256" key="3">
    <source>
        <dbReference type="ARBA" id="ARBA00006678"/>
    </source>
</evidence>
<reference evidence="12" key="1">
    <citation type="submission" date="2022-01" db="EMBL/GenBank/DDBJ databases">
        <authorList>
            <person name="King R."/>
        </authorList>
    </citation>
    <scope>NUCLEOTIDE SEQUENCE</scope>
</reference>
<feature type="region of interest" description="Disordered" evidence="9">
    <location>
        <begin position="317"/>
        <end position="345"/>
    </location>
</feature>
<evidence type="ECO:0000259" key="10">
    <source>
        <dbReference type="Pfam" id="PF01138"/>
    </source>
</evidence>
<evidence type="ECO:0000256" key="5">
    <source>
        <dbReference type="ARBA" id="ARBA00022490"/>
    </source>
</evidence>
<name>A0A9N9S488_9DIPT</name>
<organism evidence="12 13">
    <name type="scientific">Chironomus riparius</name>
    <dbReference type="NCBI Taxonomy" id="315576"/>
    <lineage>
        <taxon>Eukaryota</taxon>
        <taxon>Metazoa</taxon>
        <taxon>Ecdysozoa</taxon>
        <taxon>Arthropoda</taxon>
        <taxon>Hexapoda</taxon>
        <taxon>Insecta</taxon>
        <taxon>Pterygota</taxon>
        <taxon>Neoptera</taxon>
        <taxon>Endopterygota</taxon>
        <taxon>Diptera</taxon>
        <taxon>Nematocera</taxon>
        <taxon>Chironomoidea</taxon>
        <taxon>Chironomidae</taxon>
        <taxon>Chironominae</taxon>
        <taxon>Chironomus</taxon>
    </lineage>
</organism>
<dbReference type="SUPFAM" id="SSF54211">
    <property type="entry name" value="Ribosomal protein S5 domain 2-like"/>
    <property type="match status" value="1"/>
</dbReference>
<dbReference type="PANTHER" id="PTHR11097:SF14">
    <property type="entry name" value="EXOSOME COMPLEX COMPONENT RRP45"/>
    <property type="match status" value="1"/>
</dbReference>
<keyword evidence="13" id="KW-1185">Reference proteome</keyword>
<dbReference type="GO" id="GO:0071035">
    <property type="term" value="P:nuclear polyadenylation-dependent rRNA catabolic process"/>
    <property type="evidence" value="ECO:0007669"/>
    <property type="project" value="TreeGrafter"/>
</dbReference>
<dbReference type="SUPFAM" id="SSF55666">
    <property type="entry name" value="Ribonuclease PH domain 2-like"/>
    <property type="match status" value="1"/>
</dbReference>
<dbReference type="GO" id="GO:0034473">
    <property type="term" value="P:U1 snRNA 3'-end processing"/>
    <property type="evidence" value="ECO:0007669"/>
    <property type="project" value="TreeGrafter"/>
</dbReference>
<dbReference type="InterPro" id="IPR033100">
    <property type="entry name" value="Rrp45"/>
</dbReference>
<evidence type="ECO:0000256" key="1">
    <source>
        <dbReference type="ARBA" id="ARBA00004123"/>
    </source>
</evidence>
<dbReference type="Proteomes" id="UP001153620">
    <property type="component" value="Chromosome 3"/>
</dbReference>
<dbReference type="GO" id="GO:0034475">
    <property type="term" value="P:U4 snRNA 3'-end processing"/>
    <property type="evidence" value="ECO:0007669"/>
    <property type="project" value="TreeGrafter"/>
</dbReference>
<dbReference type="GO" id="GO:0016075">
    <property type="term" value="P:rRNA catabolic process"/>
    <property type="evidence" value="ECO:0007669"/>
    <property type="project" value="TreeGrafter"/>
</dbReference>
<sequence length="376" mass="41764">MKDPILSNNERAFVEKAIAEKLRIDKRGLNEFRNLAIFYGKNYGSVIASLGETKVFASVSCEVSTPKTTRPNEGTIFINVEMGSQQNEPCIVVTRILERTIRESNCIDLESLCIVAEEKVWNLRVDISILNNEGNVIDCACIAAVSALAHFRRPDCTASGDGEFTIHKSAEKDLIPIVLHHYPICVNYALFEGKTPIADPTILEERVTNASLILAVNAYKELCSIHLTGVSLTSPYLIQKCSDMAAERAKHIVEYIKDALEQDRIDRENGQAKGFSQSIKLTNIPSNFTDTQEIDQVMDTENDGSGELEEVMADESFEKIDSDTVASTWTKEESDESSDSDVQVIEESPKKKGIINVMEIVDTSSDDEEKETIVLN</sequence>
<evidence type="ECO:0000256" key="2">
    <source>
        <dbReference type="ARBA" id="ARBA00004496"/>
    </source>
</evidence>
<dbReference type="InterPro" id="IPR015847">
    <property type="entry name" value="ExoRNase_PH_dom2"/>
</dbReference>
<keyword evidence="5" id="KW-0963">Cytoplasm</keyword>
<dbReference type="Gene3D" id="3.30.230.70">
    <property type="entry name" value="GHMP Kinase, N-terminal domain"/>
    <property type="match status" value="1"/>
</dbReference>
<dbReference type="GO" id="GO:0000177">
    <property type="term" value="C:cytoplasmic exosome (RNase complex)"/>
    <property type="evidence" value="ECO:0007669"/>
    <property type="project" value="TreeGrafter"/>
</dbReference>
<keyword evidence="6" id="KW-0694">RNA-binding</keyword>
<evidence type="ECO:0000313" key="12">
    <source>
        <dbReference type="EMBL" id="CAG9808972.1"/>
    </source>
</evidence>
<evidence type="ECO:0000256" key="8">
    <source>
        <dbReference type="ARBA" id="ARBA00032660"/>
    </source>
</evidence>
<dbReference type="OrthoDB" id="10264038at2759"/>